<dbReference type="AlphaFoldDB" id="A0AAW4MXI8"/>
<dbReference type="EMBL" id="JAHOEL010000074">
    <property type="protein sequence ID" value="MBV3393457.1"/>
    <property type="molecule type" value="Genomic_DNA"/>
</dbReference>
<protein>
    <submittedName>
        <fullName evidence="1">Uncharacterized protein</fullName>
    </submittedName>
</protein>
<proteinExistence type="predicted"/>
<comment type="caution">
    <text evidence="1">The sequence shown here is derived from an EMBL/GenBank/DDBJ whole genome shotgun (WGS) entry which is preliminary data.</text>
</comment>
<dbReference type="Proteomes" id="UP001197492">
    <property type="component" value="Unassembled WGS sequence"/>
</dbReference>
<dbReference type="EMBL" id="JAHOEF010000074">
    <property type="protein sequence ID" value="MBV3383425.1"/>
    <property type="molecule type" value="Genomic_DNA"/>
</dbReference>
<dbReference type="RefSeq" id="WP_432207190.1">
    <property type="nucleotide sequence ID" value="NZ_JAHOEB010000074.1"/>
</dbReference>
<evidence type="ECO:0000313" key="1">
    <source>
        <dbReference type="EMBL" id="MBV3383425.1"/>
    </source>
</evidence>
<organism evidence="1 3">
    <name type="scientific">Catenibacterium mitsuokai</name>
    <dbReference type="NCBI Taxonomy" id="100886"/>
    <lineage>
        <taxon>Bacteria</taxon>
        <taxon>Bacillati</taxon>
        <taxon>Bacillota</taxon>
        <taxon>Erysipelotrichia</taxon>
        <taxon>Erysipelotrichales</taxon>
        <taxon>Coprobacillaceae</taxon>
        <taxon>Catenibacterium</taxon>
    </lineage>
</organism>
<evidence type="ECO:0000313" key="2">
    <source>
        <dbReference type="EMBL" id="MBV3393457.1"/>
    </source>
</evidence>
<gene>
    <name evidence="1" type="ORF">KSV97_09425</name>
    <name evidence="2" type="ORF">KSW06_09400</name>
</gene>
<keyword evidence="4" id="KW-1185">Reference proteome</keyword>
<reference evidence="1 4" key="1">
    <citation type="submission" date="2021-06" db="EMBL/GenBank/DDBJ databases">
        <title>Collection of gut derived symbiotic bacterial strains cultured from healthy donors.</title>
        <authorList>
            <person name="Lin H."/>
            <person name="Littmann E."/>
            <person name="Pamer E.G."/>
        </authorList>
    </citation>
    <scope>NUCLEOTIDE SEQUENCE</scope>
    <source>
        <strain evidence="2 4">MSK.21.70</strain>
        <strain evidence="1">MSK.21.82</strain>
    </source>
</reference>
<dbReference type="Proteomes" id="UP001196408">
    <property type="component" value="Unassembled WGS sequence"/>
</dbReference>
<name>A0AAW4MXI8_9FIRM</name>
<evidence type="ECO:0000313" key="4">
    <source>
        <dbReference type="Proteomes" id="UP001197492"/>
    </source>
</evidence>
<accession>A0AAW4MXI8</accession>
<sequence>YFCSTFLLNRHLLIMGIQKILYIFGKEINVLERFSVDYKAVKLYIKLNLIADDFVFVISFHEQKYPLHYYFK</sequence>
<feature type="non-terminal residue" evidence="1">
    <location>
        <position position="1"/>
    </location>
</feature>
<evidence type="ECO:0000313" key="3">
    <source>
        <dbReference type="Proteomes" id="UP001196408"/>
    </source>
</evidence>